<keyword evidence="2" id="KW-0472">Membrane</keyword>
<comment type="caution">
    <text evidence="4">The sequence shown here is derived from an EMBL/GenBank/DDBJ whole genome shotgun (WGS) entry which is preliminary data.</text>
</comment>
<evidence type="ECO:0000313" key="4">
    <source>
        <dbReference type="EMBL" id="KAK4172342.1"/>
    </source>
</evidence>
<dbReference type="Proteomes" id="UP001302321">
    <property type="component" value="Unassembled WGS sequence"/>
</dbReference>
<feature type="compositionally biased region" description="Pro residues" evidence="1">
    <location>
        <begin position="39"/>
        <end position="56"/>
    </location>
</feature>
<dbReference type="EMBL" id="MU866436">
    <property type="protein sequence ID" value="KAK4172342.1"/>
    <property type="molecule type" value="Genomic_DNA"/>
</dbReference>
<protein>
    <recommendedName>
        <fullName evidence="3">PLL-like beta propeller domain-containing protein</fullName>
    </recommendedName>
</protein>
<keyword evidence="5" id="KW-1185">Reference proteome</keyword>
<feature type="region of interest" description="Disordered" evidence="1">
    <location>
        <begin position="119"/>
        <end position="193"/>
    </location>
</feature>
<feature type="compositionally biased region" description="Low complexity" evidence="1">
    <location>
        <begin position="119"/>
        <end position="133"/>
    </location>
</feature>
<dbReference type="SUPFAM" id="SSF89372">
    <property type="entry name" value="Fucose-specific lectin"/>
    <property type="match status" value="2"/>
</dbReference>
<name>A0AAN7A4Q2_9PEZI</name>
<accession>A0AAN7A4Q2</accession>
<evidence type="ECO:0000259" key="3">
    <source>
        <dbReference type="Pfam" id="PF26607"/>
    </source>
</evidence>
<gene>
    <name evidence="4" type="ORF">QBC36DRAFT_294463</name>
</gene>
<dbReference type="Pfam" id="PF26607">
    <property type="entry name" value="DUF8189"/>
    <property type="match status" value="1"/>
</dbReference>
<feature type="compositionally biased region" description="Polar residues" evidence="1">
    <location>
        <begin position="176"/>
        <end position="193"/>
    </location>
</feature>
<organism evidence="4 5">
    <name type="scientific">Triangularia setosa</name>
    <dbReference type="NCBI Taxonomy" id="2587417"/>
    <lineage>
        <taxon>Eukaryota</taxon>
        <taxon>Fungi</taxon>
        <taxon>Dikarya</taxon>
        <taxon>Ascomycota</taxon>
        <taxon>Pezizomycotina</taxon>
        <taxon>Sordariomycetes</taxon>
        <taxon>Sordariomycetidae</taxon>
        <taxon>Sordariales</taxon>
        <taxon>Podosporaceae</taxon>
        <taxon>Triangularia</taxon>
    </lineage>
</organism>
<keyword evidence="2" id="KW-0812">Transmembrane</keyword>
<feature type="region of interest" description="Disordered" evidence="1">
    <location>
        <begin position="1"/>
        <end position="73"/>
    </location>
</feature>
<sequence length="544" mass="57664">MSTTSYRTVTTGMRWPPSNNSTTAGMRADTDRSIGQPPDFDPPTPPTSPPWSPPGPRSEISTQPWPFSDAGGTTVVADRNERKRSLSTKWFLAGIVVALLIIIAILGGVFGSRLAAQNSSLNSDGSSTGDSGNEPGGTVTQGKPTAFPGPSGGDGNSGGNSTPTSPSGSHSSNSPALSRTATDPLPSGSSPTFESTSICQGNICPSLLSIAQYSSPPTAFLFGLGQDNAVWYRTTNGEKWLSDWESLGGDMISQPSAASLDNNMVDIFVYAKNNTIQTKRFYNGKWNDTWSELGKAITSPPYAIACGDQQMDVVIRGTSGGLHRIYYKPYAGWSAWESHGGGLSSYPIAGCGPGPWRLAVLGYRGTAQPLFTSTWLGAWTGWVEAGGDFRGQLAIASRTTEESLVFGVTVNRTMEYYNWTRTGGAETNKLVDLGGSFQSTPVMFVAGADRLDVLAVGRDARLKHRALIGQKWAEEWQDLGGAFNSTPAVVSVVPGKVSVYGLGVNGTLFHGTWKVTKEFEWGGGPDWLADGGELSLTGMKFSGF</sequence>
<keyword evidence="2" id="KW-1133">Transmembrane helix</keyword>
<evidence type="ECO:0000256" key="1">
    <source>
        <dbReference type="SAM" id="MobiDB-lite"/>
    </source>
</evidence>
<dbReference type="InterPro" id="IPR058502">
    <property type="entry name" value="PLL-like_beta-prop"/>
</dbReference>
<feature type="domain" description="PLL-like beta propeller" evidence="3">
    <location>
        <begin position="277"/>
        <end position="522"/>
    </location>
</feature>
<proteinExistence type="predicted"/>
<dbReference type="Gene3D" id="2.120.10.70">
    <property type="entry name" value="Fucose-specific lectin"/>
    <property type="match status" value="2"/>
</dbReference>
<evidence type="ECO:0000256" key="2">
    <source>
        <dbReference type="SAM" id="Phobius"/>
    </source>
</evidence>
<reference evidence="4" key="2">
    <citation type="submission" date="2023-05" db="EMBL/GenBank/DDBJ databases">
        <authorList>
            <consortium name="Lawrence Berkeley National Laboratory"/>
            <person name="Steindorff A."/>
            <person name="Hensen N."/>
            <person name="Bonometti L."/>
            <person name="Westerberg I."/>
            <person name="Brannstrom I.O."/>
            <person name="Guillou S."/>
            <person name="Cros-Aarteil S."/>
            <person name="Calhoun S."/>
            <person name="Haridas S."/>
            <person name="Kuo A."/>
            <person name="Mondo S."/>
            <person name="Pangilinan J."/>
            <person name="Riley R."/>
            <person name="Labutti K."/>
            <person name="Andreopoulos B."/>
            <person name="Lipzen A."/>
            <person name="Chen C."/>
            <person name="Yanf M."/>
            <person name="Daum C."/>
            <person name="Ng V."/>
            <person name="Clum A."/>
            <person name="Ohm R."/>
            <person name="Martin F."/>
            <person name="Silar P."/>
            <person name="Natvig D."/>
            <person name="Lalanne C."/>
            <person name="Gautier V."/>
            <person name="Ament-Velasquez S.L."/>
            <person name="Kruys A."/>
            <person name="Hutchinson M.I."/>
            <person name="Powell A.J."/>
            <person name="Barry K."/>
            <person name="Miller A.N."/>
            <person name="Grigoriev I.V."/>
            <person name="Debuchy R."/>
            <person name="Gladieux P."/>
            <person name="Thoren M.H."/>
            <person name="Johannesson H."/>
        </authorList>
    </citation>
    <scope>NUCLEOTIDE SEQUENCE</scope>
    <source>
        <strain evidence="4">CBS 892.96</strain>
    </source>
</reference>
<dbReference type="AlphaFoldDB" id="A0AAN7A4Q2"/>
<feature type="compositionally biased region" description="Low complexity" evidence="1">
    <location>
        <begin position="159"/>
        <end position="175"/>
    </location>
</feature>
<feature type="transmembrane region" description="Helical" evidence="2">
    <location>
        <begin position="90"/>
        <end position="110"/>
    </location>
</feature>
<feature type="compositionally biased region" description="Polar residues" evidence="1">
    <location>
        <begin position="1"/>
        <end position="24"/>
    </location>
</feature>
<reference evidence="4" key="1">
    <citation type="journal article" date="2023" name="Mol. Phylogenet. Evol.">
        <title>Genome-scale phylogeny and comparative genomics of the fungal order Sordariales.</title>
        <authorList>
            <person name="Hensen N."/>
            <person name="Bonometti L."/>
            <person name="Westerberg I."/>
            <person name="Brannstrom I.O."/>
            <person name="Guillou S."/>
            <person name="Cros-Aarteil S."/>
            <person name="Calhoun S."/>
            <person name="Haridas S."/>
            <person name="Kuo A."/>
            <person name="Mondo S."/>
            <person name="Pangilinan J."/>
            <person name="Riley R."/>
            <person name="LaButti K."/>
            <person name="Andreopoulos B."/>
            <person name="Lipzen A."/>
            <person name="Chen C."/>
            <person name="Yan M."/>
            <person name="Daum C."/>
            <person name="Ng V."/>
            <person name="Clum A."/>
            <person name="Steindorff A."/>
            <person name="Ohm R.A."/>
            <person name="Martin F."/>
            <person name="Silar P."/>
            <person name="Natvig D.O."/>
            <person name="Lalanne C."/>
            <person name="Gautier V."/>
            <person name="Ament-Velasquez S.L."/>
            <person name="Kruys A."/>
            <person name="Hutchinson M.I."/>
            <person name="Powell A.J."/>
            <person name="Barry K."/>
            <person name="Miller A.N."/>
            <person name="Grigoriev I.V."/>
            <person name="Debuchy R."/>
            <person name="Gladieux P."/>
            <person name="Hiltunen Thoren M."/>
            <person name="Johannesson H."/>
        </authorList>
    </citation>
    <scope>NUCLEOTIDE SEQUENCE</scope>
    <source>
        <strain evidence="4">CBS 892.96</strain>
    </source>
</reference>
<evidence type="ECO:0000313" key="5">
    <source>
        <dbReference type="Proteomes" id="UP001302321"/>
    </source>
</evidence>